<name>A0A401G7N7_9APHY</name>
<dbReference type="InParanoid" id="A0A401G7N7"/>
<keyword evidence="4" id="KW-1185">Reference proteome</keyword>
<sequence length="127" mass="14329">MDQARADSIFSAVPEKAPLDDSFYNLNPQERLLKLGKERKGAIFLDIGCCFANDIRKAVINDYPVENAIASDLEADFWRLGHQLFKSTAETFSVRFVPGDALDANFLKQVPPFYTPETPRPDLHSPR</sequence>
<evidence type="ECO:0000313" key="3">
    <source>
        <dbReference type="EMBL" id="GBE78163.1"/>
    </source>
</evidence>
<dbReference type="Proteomes" id="UP000287166">
    <property type="component" value="Unassembled WGS sequence"/>
</dbReference>
<accession>A0A401G7N7</accession>
<organism evidence="3 4">
    <name type="scientific">Sparassis crispa</name>
    <dbReference type="NCBI Taxonomy" id="139825"/>
    <lineage>
        <taxon>Eukaryota</taxon>
        <taxon>Fungi</taxon>
        <taxon>Dikarya</taxon>
        <taxon>Basidiomycota</taxon>
        <taxon>Agaricomycotina</taxon>
        <taxon>Agaricomycetes</taxon>
        <taxon>Polyporales</taxon>
        <taxon>Sparassidaceae</taxon>
        <taxon>Sparassis</taxon>
    </lineage>
</organism>
<dbReference type="EMBL" id="BFAD01000001">
    <property type="protein sequence ID" value="GBE78163.1"/>
    <property type="molecule type" value="Genomic_DNA"/>
</dbReference>
<dbReference type="PANTHER" id="PTHR35897:SF1">
    <property type="entry name" value="METHYLTRANSFERASE AUSD"/>
    <property type="match status" value="1"/>
</dbReference>
<proteinExistence type="predicted"/>
<evidence type="ECO:0000313" key="4">
    <source>
        <dbReference type="Proteomes" id="UP000287166"/>
    </source>
</evidence>
<protein>
    <submittedName>
        <fullName evidence="3">Uncharacterized protein</fullName>
    </submittedName>
</protein>
<comment type="caution">
    <text evidence="3">The sequence shown here is derived from an EMBL/GenBank/DDBJ whole genome shotgun (WGS) entry which is preliminary data.</text>
</comment>
<reference evidence="3 4" key="1">
    <citation type="journal article" date="2018" name="Sci. Rep.">
        <title>Genome sequence of the cauliflower mushroom Sparassis crispa (Hanabiratake) and its association with beneficial usage.</title>
        <authorList>
            <person name="Kiyama R."/>
            <person name="Furutani Y."/>
            <person name="Kawaguchi K."/>
            <person name="Nakanishi T."/>
        </authorList>
    </citation>
    <scope>NUCLEOTIDE SEQUENCE [LARGE SCALE GENOMIC DNA]</scope>
</reference>
<evidence type="ECO:0000256" key="1">
    <source>
        <dbReference type="ARBA" id="ARBA00022679"/>
    </source>
</evidence>
<dbReference type="OrthoDB" id="2094832at2759"/>
<keyword evidence="2" id="KW-0949">S-adenosyl-L-methionine</keyword>
<dbReference type="STRING" id="139825.A0A401G7N7"/>
<dbReference type="GeneID" id="38775080"/>
<dbReference type="RefSeq" id="XP_027609076.1">
    <property type="nucleotide sequence ID" value="XM_027753275.1"/>
</dbReference>
<keyword evidence="1" id="KW-0808">Transferase</keyword>
<dbReference type="PANTHER" id="PTHR35897">
    <property type="entry name" value="METHYLTRANSFERASE AUSD"/>
    <property type="match status" value="1"/>
</dbReference>
<dbReference type="InterPro" id="IPR051654">
    <property type="entry name" value="Meroterpenoid_MTases"/>
</dbReference>
<dbReference type="AlphaFoldDB" id="A0A401G7N7"/>
<dbReference type="GO" id="GO:0016740">
    <property type="term" value="F:transferase activity"/>
    <property type="evidence" value="ECO:0007669"/>
    <property type="project" value="UniProtKB-KW"/>
</dbReference>
<evidence type="ECO:0000256" key="2">
    <source>
        <dbReference type="ARBA" id="ARBA00022691"/>
    </source>
</evidence>
<gene>
    <name evidence="3" type="ORF">SCP_0110460</name>
</gene>